<evidence type="ECO:0000313" key="4">
    <source>
        <dbReference type="Proteomes" id="UP000184079"/>
    </source>
</evidence>
<dbReference type="InterPro" id="IPR014044">
    <property type="entry name" value="CAP_dom"/>
</dbReference>
<dbReference type="PANTHER" id="PTHR31157">
    <property type="entry name" value="SCP DOMAIN-CONTAINING PROTEIN"/>
    <property type="match status" value="1"/>
</dbReference>
<dbReference type="Pfam" id="PF00188">
    <property type="entry name" value="CAP"/>
    <property type="match status" value="1"/>
</dbReference>
<feature type="domain" description="SCP" evidence="1">
    <location>
        <begin position="239"/>
        <end position="348"/>
    </location>
</feature>
<gene>
    <name evidence="3" type="ORF">SAMN05421807_102216</name>
</gene>
<dbReference type="Gene3D" id="3.40.33.10">
    <property type="entry name" value="CAP"/>
    <property type="match status" value="1"/>
</dbReference>
<evidence type="ECO:0000259" key="1">
    <source>
        <dbReference type="Pfam" id="PF00188"/>
    </source>
</evidence>
<dbReference type="RefSeq" id="WP_073005321.1">
    <property type="nucleotide sequence ID" value="NZ_FQXD01000002.1"/>
</dbReference>
<accession>A0A1M5NHE6</accession>
<name>A0A1M5NHE6_9BACI</name>
<dbReference type="SUPFAM" id="SSF55797">
    <property type="entry name" value="PR-1-like"/>
    <property type="match status" value="1"/>
</dbReference>
<dbReference type="AlphaFoldDB" id="A0A1M5NHE6"/>
<dbReference type="InterPro" id="IPR029410">
    <property type="entry name" value="CAP_assoc"/>
</dbReference>
<organism evidence="3 4">
    <name type="scientific">Virgibacillus chiguensis</name>
    <dbReference type="NCBI Taxonomy" id="411959"/>
    <lineage>
        <taxon>Bacteria</taxon>
        <taxon>Bacillati</taxon>
        <taxon>Bacillota</taxon>
        <taxon>Bacilli</taxon>
        <taxon>Bacillales</taxon>
        <taxon>Bacillaceae</taxon>
        <taxon>Virgibacillus</taxon>
    </lineage>
</organism>
<dbReference type="EMBL" id="FQXD01000002">
    <property type="protein sequence ID" value="SHG88629.1"/>
    <property type="molecule type" value="Genomic_DNA"/>
</dbReference>
<sequence length="355" mass="40937">MRFIRNLLLLAVVAVVGFYLLESSETSPKETMQIISDTVKEKQQMIKTKDVPEDRPDIALEGDIFKWYGKSSEQLKDELGEPVRKDLSAYGYTWWVYTNDKDQYIQFGLMDGTIQTIYATGKGTNIKPVAIGESYEKVQKHFPFKEEINYRDGLASYTFKLSADDRKTRPLVKISDSIFMQLYFDTFQQQLSSIRIVDIDALLKHQPYELQYRGKIPEKPSLSDEEWEKVEAGMEQQVLDITNIMRQQRNKDKLQWEKSVGEVAYFHSKDMAVNKYFSHSSQDGRGLKERLEEGEVSFVAAGENIAAQYPDAAAAMEGWLNSKGHREALLSDKYTHLGVGVYRLYYTQNFLAKPF</sequence>
<dbReference type="CDD" id="cd05379">
    <property type="entry name" value="CAP_bacterial"/>
    <property type="match status" value="1"/>
</dbReference>
<evidence type="ECO:0000313" key="3">
    <source>
        <dbReference type="EMBL" id="SHG88629.1"/>
    </source>
</evidence>
<evidence type="ECO:0000259" key="2">
    <source>
        <dbReference type="Pfam" id="PF14504"/>
    </source>
</evidence>
<dbReference type="PANTHER" id="PTHR31157:SF26">
    <property type="entry name" value="SCP-LIKE EXTRACELLULAR PROTEIN"/>
    <property type="match status" value="1"/>
</dbReference>
<keyword evidence="4" id="KW-1185">Reference proteome</keyword>
<proteinExistence type="predicted"/>
<dbReference type="Pfam" id="PF14504">
    <property type="entry name" value="CAP_assoc_N"/>
    <property type="match status" value="1"/>
</dbReference>
<reference evidence="4" key="1">
    <citation type="submission" date="2016-11" db="EMBL/GenBank/DDBJ databases">
        <authorList>
            <person name="Varghese N."/>
            <person name="Submissions S."/>
        </authorList>
    </citation>
    <scope>NUCLEOTIDE SEQUENCE [LARGE SCALE GENOMIC DNA]</scope>
    <source>
        <strain evidence="4">CGMCC 1.6496</strain>
    </source>
</reference>
<dbReference type="OrthoDB" id="9783944at2"/>
<dbReference type="Proteomes" id="UP000184079">
    <property type="component" value="Unassembled WGS sequence"/>
</dbReference>
<dbReference type="InterPro" id="IPR035940">
    <property type="entry name" value="CAP_sf"/>
</dbReference>
<feature type="domain" description="CAP-associated" evidence="2">
    <location>
        <begin position="69"/>
        <end position="208"/>
    </location>
</feature>
<protein>
    <submittedName>
        <fullName evidence="3">Uncharacterized conserved protein YkwD, contains CAP (CSP/antigen 5/PR1) domain</fullName>
    </submittedName>
</protein>